<dbReference type="SUPFAM" id="SSF88946">
    <property type="entry name" value="Sigma2 domain of RNA polymerase sigma factors"/>
    <property type="match status" value="1"/>
</dbReference>
<dbReference type="RefSeq" id="WP_378194293.1">
    <property type="nucleotide sequence ID" value="NZ_JBHLZP010000007.1"/>
</dbReference>
<dbReference type="InterPro" id="IPR013325">
    <property type="entry name" value="RNA_pol_sigma_r2"/>
</dbReference>
<evidence type="ECO:0000256" key="8">
    <source>
        <dbReference type="SAM" id="MobiDB-lite"/>
    </source>
</evidence>
<dbReference type="Gene3D" id="1.10.10.10">
    <property type="entry name" value="Winged helix-like DNA-binding domain superfamily/Winged helix DNA-binding domain"/>
    <property type="match status" value="1"/>
</dbReference>
<dbReference type="InterPro" id="IPR007627">
    <property type="entry name" value="RNA_pol_sigma70_r2"/>
</dbReference>
<evidence type="ECO:0000256" key="5">
    <source>
        <dbReference type="ARBA" id="ARBA00023125"/>
    </source>
</evidence>
<evidence type="ECO:0000256" key="3">
    <source>
        <dbReference type="ARBA" id="ARBA00023015"/>
    </source>
</evidence>
<dbReference type="InterPro" id="IPR013249">
    <property type="entry name" value="RNA_pol_sigma70_r4_t2"/>
</dbReference>
<accession>A0ABV5YAB3</accession>
<dbReference type="NCBIfam" id="NF006089">
    <property type="entry name" value="PRK08241.1"/>
    <property type="match status" value="1"/>
</dbReference>
<dbReference type="Gene3D" id="1.10.1740.10">
    <property type="match status" value="1"/>
</dbReference>
<dbReference type="Proteomes" id="UP001589627">
    <property type="component" value="Unassembled WGS sequence"/>
</dbReference>
<dbReference type="SUPFAM" id="SSF88659">
    <property type="entry name" value="Sigma3 and sigma4 domains of RNA polymerase sigma factors"/>
    <property type="match status" value="1"/>
</dbReference>
<feature type="domain" description="RNA polymerase sigma-70 region 2" evidence="9">
    <location>
        <begin position="63"/>
        <end position="131"/>
    </location>
</feature>
<evidence type="ECO:0000256" key="6">
    <source>
        <dbReference type="ARBA" id="ARBA00023163"/>
    </source>
</evidence>
<evidence type="ECO:0000313" key="11">
    <source>
        <dbReference type="EMBL" id="MFB9831032.1"/>
    </source>
</evidence>
<keyword evidence="5 7" id="KW-0238">DNA-binding</keyword>
<reference evidence="11 12" key="1">
    <citation type="submission" date="2024-09" db="EMBL/GenBank/DDBJ databases">
        <authorList>
            <person name="Sun Q."/>
            <person name="Mori K."/>
        </authorList>
    </citation>
    <scope>NUCLEOTIDE SEQUENCE [LARGE SCALE GENOMIC DNA]</scope>
    <source>
        <strain evidence="11 12">TBRC 0563</strain>
    </source>
</reference>
<dbReference type="Pfam" id="PF04542">
    <property type="entry name" value="Sigma70_r2"/>
    <property type="match status" value="1"/>
</dbReference>
<evidence type="ECO:0000259" key="9">
    <source>
        <dbReference type="Pfam" id="PF04542"/>
    </source>
</evidence>
<dbReference type="PROSITE" id="PS01063">
    <property type="entry name" value="SIGMA70_ECF"/>
    <property type="match status" value="1"/>
</dbReference>
<evidence type="ECO:0000256" key="2">
    <source>
        <dbReference type="ARBA" id="ARBA00011344"/>
    </source>
</evidence>
<keyword evidence="12" id="KW-1185">Reference proteome</keyword>
<dbReference type="InterPro" id="IPR036388">
    <property type="entry name" value="WH-like_DNA-bd_sf"/>
</dbReference>
<dbReference type="PANTHER" id="PTHR43133:SF65">
    <property type="entry name" value="ECF RNA POLYMERASE SIGMA FACTOR SIGG"/>
    <property type="match status" value="1"/>
</dbReference>
<keyword evidence="3 7" id="KW-0805">Transcription regulation</keyword>
<evidence type="ECO:0000256" key="7">
    <source>
        <dbReference type="RuleBase" id="RU000716"/>
    </source>
</evidence>
<name>A0ABV5YAB3_9ACTN</name>
<gene>
    <name evidence="11" type="ORF">ACFFNX_02365</name>
</gene>
<feature type="region of interest" description="Disordered" evidence="8">
    <location>
        <begin position="133"/>
        <end position="152"/>
    </location>
</feature>
<keyword evidence="4 7" id="KW-0731">Sigma factor</keyword>
<keyword evidence="6 7" id="KW-0804">Transcription</keyword>
<dbReference type="PANTHER" id="PTHR43133">
    <property type="entry name" value="RNA POLYMERASE ECF-TYPE SIGMA FACTO"/>
    <property type="match status" value="1"/>
</dbReference>
<dbReference type="Gene3D" id="3.10.450.50">
    <property type="match status" value="1"/>
</dbReference>
<comment type="similarity">
    <text evidence="1 7">Belongs to the sigma-70 factor family. ECF subfamily.</text>
</comment>
<comment type="caution">
    <text evidence="11">The sequence shown here is derived from an EMBL/GenBank/DDBJ whole genome shotgun (WGS) entry which is preliminary data.</text>
</comment>
<dbReference type="NCBIfam" id="TIGR02937">
    <property type="entry name" value="sigma70-ECF"/>
    <property type="match status" value="1"/>
</dbReference>
<protein>
    <recommendedName>
        <fullName evidence="7">RNA polymerase sigma factor</fullName>
    </recommendedName>
</protein>
<dbReference type="InterPro" id="IPR014284">
    <property type="entry name" value="RNA_pol_sigma-70_dom"/>
</dbReference>
<dbReference type="InterPro" id="IPR032710">
    <property type="entry name" value="NTF2-like_dom_sf"/>
</dbReference>
<dbReference type="InterPro" id="IPR000838">
    <property type="entry name" value="RNA_pol_sigma70_ECF_CS"/>
</dbReference>
<evidence type="ECO:0000256" key="1">
    <source>
        <dbReference type="ARBA" id="ARBA00010641"/>
    </source>
</evidence>
<sequence length="381" mass="42080">MLLPWYVRVSPRRAVTAARGCYGGSSDSRPRAVPTLGFETGRTLPVLGGGGTVVDQEEFERAINPHRRELMAHCYRMLGSVDDAEDLVQETFLRAWRSHHTFDGQRATLRTWLYRIATNACLSALERRRRRPLPAGLSGASDDPRASLESDSDIPWLQPIPDTVFDEADWTDPSKIVSTRSSVRLAFIAALQHLPARQRAVLILRDVVALRAAEVATVLGISTAAVTSSLQRARTQLRKVAPVEDEVAEPVEAGHRELLDQYVTAFENSDIDGLLRLLRDDITFEMPPHLTWFAGFRPVSGFISSHVLANRGVWRVIATRANGQPAAATFLHGSDGGYHAHSIQVLTVADRQVSRIVAFQNPRLFEVFGLPRTLPAAGGRT</sequence>
<dbReference type="InterPro" id="IPR013324">
    <property type="entry name" value="RNA_pol_sigma_r3/r4-like"/>
</dbReference>
<dbReference type="SUPFAM" id="SSF54427">
    <property type="entry name" value="NTF2-like"/>
    <property type="match status" value="1"/>
</dbReference>
<dbReference type="NCBIfam" id="TIGR02960">
    <property type="entry name" value="SigX5"/>
    <property type="match status" value="1"/>
</dbReference>
<dbReference type="EMBL" id="JBHLZP010000007">
    <property type="protein sequence ID" value="MFB9831032.1"/>
    <property type="molecule type" value="Genomic_DNA"/>
</dbReference>
<proteinExistence type="inferred from homology"/>
<dbReference type="InterPro" id="IPR039425">
    <property type="entry name" value="RNA_pol_sigma-70-like"/>
</dbReference>
<feature type="domain" description="RNA polymerase sigma factor 70 region 4 type 2" evidence="10">
    <location>
        <begin position="185"/>
        <end position="237"/>
    </location>
</feature>
<evidence type="ECO:0000256" key="4">
    <source>
        <dbReference type="ARBA" id="ARBA00023082"/>
    </source>
</evidence>
<dbReference type="InterPro" id="IPR014305">
    <property type="entry name" value="RNA_pol_sigma-G_actinobac"/>
</dbReference>
<evidence type="ECO:0000259" key="10">
    <source>
        <dbReference type="Pfam" id="PF08281"/>
    </source>
</evidence>
<organism evidence="11 12">
    <name type="scientific">Actinoallomurus acaciae</name>
    <dbReference type="NCBI Taxonomy" id="502577"/>
    <lineage>
        <taxon>Bacteria</taxon>
        <taxon>Bacillati</taxon>
        <taxon>Actinomycetota</taxon>
        <taxon>Actinomycetes</taxon>
        <taxon>Streptosporangiales</taxon>
        <taxon>Thermomonosporaceae</taxon>
        <taxon>Actinoallomurus</taxon>
    </lineage>
</organism>
<comment type="subunit">
    <text evidence="2">Interacts transiently with the RNA polymerase catalytic core formed by RpoA, RpoB, RpoC and RpoZ (2 alpha, 1 beta, 1 beta' and 1 omega subunit) to form the RNA polymerase holoenzyme that can initiate transcription.</text>
</comment>
<dbReference type="Pfam" id="PF08281">
    <property type="entry name" value="Sigma70_r4_2"/>
    <property type="match status" value="1"/>
</dbReference>
<dbReference type="CDD" id="cd06171">
    <property type="entry name" value="Sigma70_r4"/>
    <property type="match status" value="1"/>
</dbReference>
<evidence type="ECO:0000313" key="12">
    <source>
        <dbReference type="Proteomes" id="UP001589627"/>
    </source>
</evidence>